<dbReference type="InterPro" id="IPR003673">
    <property type="entry name" value="CoA-Trfase_fam_III"/>
</dbReference>
<dbReference type="InterPro" id="IPR023606">
    <property type="entry name" value="CoA-Trfase_III_dom_1_sf"/>
</dbReference>
<dbReference type="PANTHER" id="PTHR48207:SF3">
    <property type="entry name" value="SUCCINATE--HYDROXYMETHYLGLUTARATE COA-TRANSFERASE"/>
    <property type="match status" value="1"/>
</dbReference>
<dbReference type="InterPro" id="IPR050483">
    <property type="entry name" value="CoA-transferase_III_domain"/>
</dbReference>
<dbReference type="EMBL" id="PNHK01000003">
    <property type="protein sequence ID" value="PMD05315.1"/>
    <property type="molecule type" value="Genomic_DNA"/>
</dbReference>
<dbReference type="InterPro" id="IPR044855">
    <property type="entry name" value="CoA-Trfase_III_dom3_sf"/>
</dbReference>
<dbReference type="AlphaFoldDB" id="A0A2N6VMF7"/>
<protein>
    <submittedName>
        <fullName evidence="2">Carnitine dehydratase</fullName>
    </submittedName>
</protein>
<comment type="caution">
    <text evidence="2">The sequence shown here is derived from an EMBL/GenBank/DDBJ whole genome shotgun (WGS) entry which is preliminary data.</text>
</comment>
<dbReference type="Pfam" id="PF02515">
    <property type="entry name" value="CoA_transf_3"/>
    <property type="match status" value="1"/>
</dbReference>
<dbReference type="OrthoDB" id="9797653at2"/>
<evidence type="ECO:0000313" key="3">
    <source>
        <dbReference type="Proteomes" id="UP000235598"/>
    </source>
</evidence>
<evidence type="ECO:0000313" key="2">
    <source>
        <dbReference type="EMBL" id="PMD05315.1"/>
    </source>
</evidence>
<dbReference type="GO" id="GO:0008410">
    <property type="term" value="F:CoA-transferase activity"/>
    <property type="evidence" value="ECO:0007669"/>
    <property type="project" value="TreeGrafter"/>
</dbReference>
<dbReference type="Proteomes" id="UP000235598">
    <property type="component" value="Unassembled WGS sequence"/>
</dbReference>
<gene>
    <name evidence="2" type="ORF">CJ199_07680</name>
</gene>
<dbReference type="PANTHER" id="PTHR48207">
    <property type="entry name" value="SUCCINATE--HYDROXYMETHYLGLUTARATE COA-TRANSFERASE"/>
    <property type="match status" value="1"/>
</dbReference>
<dbReference type="Gene3D" id="3.40.50.10540">
    <property type="entry name" value="Crotonobetainyl-coa:carnitine coa-transferase, domain 1"/>
    <property type="match status" value="1"/>
</dbReference>
<keyword evidence="1" id="KW-0808">Transferase</keyword>
<reference evidence="2 3" key="1">
    <citation type="submission" date="2017-09" db="EMBL/GenBank/DDBJ databases">
        <title>Bacterial strain isolated from the female urinary microbiota.</title>
        <authorList>
            <person name="Thomas-White K."/>
            <person name="Kumar N."/>
            <person name="Forster S."/>
            <person name="Putonti C."/>
            <person name="Lawley T."/>
            <person name="Wolfe A.J."/>
        </authorList>
    </citation>
    <scope>NUCLEOTIDE SEQUENCE [LARGE SCALE GENOMIC DNA]</scope>
    <source>
        <strain evidence="2 3">UMB1301</strain>
    </source>
</reference>
<accession>A0A2N6VMF7</accession>
<dbReference type="RefSeq" id="WP_102239254.1">
    <property type="nucleotide sequence ID" value="NZ_PNHK01000003.1"/>
</dbReference>
<organism evidence="2 3">
    <name type="scientific">Brevibacterium paucivorans</name>
    <dbReference type="NCBI Taxonomy" id="170994"/>
    <lineage>
        <taxon>Bacteria</taxon>
        <taxon>Bacillati</taxon>
        <taxon>Actinomycetota</taxon>
        <taxon>Actinomycetes</taxon>
        <taxon>Micrococcales</taxon>
        <taxon>Brevibacteriaceae</taxon>
        <taxon>Brevibacterium</taxon>
    </lineage>
</organism>
<name>A0A2N6VMF7_9MICO</name>
<sequence>MSTSRPAFGRTPTGPLAGVLVADFSRVLAGPYATMLLADLGATVIKVEGPTGDETRGWRPPVHEGEATYFLGTNRNKHDVVLDFKDEDDCALAQKLASRADVVVENFKAGGLRKFGLDYDTVAKTNPSVVYASITGFGGNNPQPGYDLLIQGLSGFMSITGAPDSAGGEPTKAGFAVFDIITGLHTALGIVSALHHRQETGEGQHVETNLLSSALSGLANQSAAYVTGGVVPARMGNEHPSLYPYLPLPTGEGDLLLAVGNDRQFASLCRVLEIPEVVSDERFATNAGRTGNRADLAPILIDALSRKSAQEWYDLLTAAGVPCAPINDISQGVELAQKLGLNPVATPETTPTVANPITLSATPVSYDMDPPGLGKDSEEIKKWLRE</sequence>
<dbReference type="Gene3D" id="3.30.1540.10">
    <property type="entry name" value="formyl-coa transferase, domain 3"/>
    <property type="match status" value="1"/>
</dbReference>
<dbReference type="SUPFAM" id="SSF89796">
    <property type="entry name" value="CoA-transferase family III (CaiB/BaiF)"/>
    <property type="match status" value="1"/>
</dbReference>
<evidence type="ECO:0000256" key="1">
    <source>
        <dbReference type="ARBA" id="ARBA00022679"/>
    </source>
</evidence>
<proteinExistence type="predicted"/>